<feature type="compositionally biased region" description="Polar residues" evidence="1">
    <location>
        <begin position="230"/>
        <end position="239"/>
    </location>
</feature>
<feature type="compositionally biased region" description="Low complexity" evidence="1">
    <location>
        <begin position="10"/>
        <end position="26"/>
    </location>
</feature>
<accession>A0A2G8S5Q3</accession>
<dbReference type="AlphaFoldDB" id="A0A2G8S5Q3"/>
<comment type="caution">
    <text evidence="2">The sequence shown here is derived from an EMBL/GenBank/DDBJ whole genome shotgun (WGS) entry which is preliminary data.</text>
</comment>
<reference evidence="2 3" key="1">
    <citation type="journal article" date="2015" name="Sci. Rep.">
        <title>Chromosome-level genome map provides insights into diverse defense mechanisms in the medicinal fungus Ganoderma sinense.</title>
        <authorList>
            <person name="Zhu Y."/>
            <person name="Xu J."/>
            <person name="Sun C."/>
            <person name="Zhou S."/>
            <person name="Xu H."/>
            <person name="Nelson D.R."/>
            <person name="Qian J."/>
            <person name="Song J."/>
            <person name="Luo H."/>
            <person name="Xiang L."/>
            <person name="Li Y."/>
            <person name="Xu Z."/>
            <person name="Ji A."/>
            <person name="Wang L."/>
            <person name="Lu S."/>
            <person name="Hayward A."/>
            <person name="Sun W."/>
            <person name="Li X."/>
            <person name="Schwartz D.C."/>
            <person name="Wang Y."/>
            <person name="Chen S."/>
        </authorList>
    </citation>
    <scope>NUCLEOTIDE SEQUENCE [LARGE SCALE GENOMIC DNA]</scope>
    <source>
        <strain evidence="2 3">ZZ0214-1</strain>
    </source>
</reference>
<sequence>MAKGNSPAVQTQSKHSSTKSTNGKPLPKSKKSKKGTTSNNSHDEESDEDELEEDGSGGEKKGAKKLLLTPVTPDPMRRIWDNNLTWSLITCISQNPSMASGGSKPKSDFYLELARLLFEDHGRYGEAFAEAKGVPAKLAKWAGKIKNRMNTLEKKTHRYFELMGETGQGISSEADINMNTNNSIKAVFLYYFEMLELIGQCPNVIHAGVGNSLTKVDIGAIMGGSATNQSLTVDDISSTPPFPASTYPALQPSASPAPSPSVIELDDNSDSCRPSHKCSASILSGHSSTANEEEANLLAASILAESTLVDSKKLNTAVTSKSSKVGEEERQIGVGESGKKVGGSETGKKTGAKPGMSTPASKGKGASKKLKLGDQFAEVATAEEQTLQKKLKLCLSQTKLEKLKLEGKIAVKRDKIRLKADVTSWT</sequence>
<dbReference type="EMBL" id="AYKW01000023">
    <property type="protein sequence ID" value="PIL29067.1"/>
    <property type="molecule type" value="Genomic_DNA"/>
</dbReference>
<protein>
    <submittedName>
        <fullName evidence="2">Uncharacterized protein</fullName>
    </submittedName>
</protein>
<evidence type="ECO:0000256" key="1">
    <source>
        <dbReference type="SAM" id="MobiDB-lite"/>
    </source>
</evidence>
<proteinExistence type="predicted"/>
<feature type="compositionally biased region" description="Acidic residues" evidence="1">
    <location>
        <begin position="44"/>
        <end position="56"/>
    </location>
</feature>
<name>A0A2G8S5Q3_9APHY</name>
<feature type="region of interest" description="Disordered" evidence="1">
    <location>
        <begin position="230"/>
        <end position="283"/>
    </location>
</feature>
<dbReference type="Proteomes" id="UP000230002">
    <property type="component" value="Unassembled WGS sequence"/>
</dbReference>
<feature type="region of interest" description="Disordered" evidence="1">
    <location>
        <begin position="1"/>
        <end position="69"/>
    </location>
</feature>
<organism evidence="2 3">
    <name type="scientific">Ganoderma sinense ZZ0214-1</name>
    <dbReference type="NCBI Taxonomy" id="1077348"/>
    <lineage>
        <taxon>Eukaryota</taxon>
        <taxon>Fungi</taxon>
        <taxon>Dikarya</taxon>
        <taxon>Basidiomycota</taxon>
        <taxon>Agaricomycotina</taxon>
        <taxon>Agaricomycetes</taxon>
        <taxon>Polyporales</taxon>
        <taxon>Polyporaceae</taxon>
        <taxon>Ganoderma</taxon>
    </lineage>
</organism>
<dbReference type="OrthoDB" id="3255996at2759"/>
<feature type="region of interest" description="Disordered" evidence="1">
    <location>
        <begin position="316"/>
        <end position="368"/>
    </location>
</feature>
<keyword evidence="3" id="KW-1185">Reference proteome</keyword>
<gene>
    <name evidence="2" type="ORF">GSI_09115</name>
</gene>
<evidence type="ECO:0000313" key="3">
    <source>
        <dbReference type="Proteomes" id="UP000230002"/>
    </source>
</evidence>
<evidence type="ECO:0000313" key="2">
    <source>
        <dbReference type="EMBL" id="PIL29067.1"/>
    </source>
</evidence>